<dbReference type="AlphaFoldDB" id="A0A9W4CXM6"/>
<evidence type="ECO:0000313" key="2">
    <source>
        <dbReference type="Proteomes" id="UP000683417"/>
    </source>
</evidence>
<reference evidence="1" key="1">
    <citation type="submission" date="2020-10" db="EMBL/GenBank/DDBJ databases">
        <authorList>
            <person name="Muller C M."/>
        </authorList>
    </citation>
    <scope>NUCLEOTIDE SEQUENCE</scope>
    <source>
        <strain evidence="1">THUN-12</strain>
    </source>
</reference>
<dbReference type="EMBL" id="CAJHIT010000004">
    <property type="protein sequence ID" value="CAD6500628.1"/>
    <property type="molecule type" value="Genomic_DNA"/>
</dbReference>
<organism evidence="1 2">
    <name type="scientific">Blumeria graminis f. sp. triticale</name>
    <dbReference type="NCBI Taxonomy" id="1689686"/>
    <lineage>
        <taxon>Eukaryota</taxon>
        <taxon>Fungi</taxon>
        <taxon>Dikarya</taxon>
        <taxon>Ascomycota</taxon>
        <taxon>Pezizomycotina</taxon>
        <taxon>Leotiomycetes</taxon>
        <taxon>Erysiphales</taxon>
        <taxon>Erysiphaceae</taxon>
        <taxon>Blumeria</taxon>
    </lineage>
</organism>
<accession>A0A9W4CXM6</accession>
<name>A0A9W4CXM6_BLUGR</name>
<protein>
    <submittedName>
        <fullName evidence="1">BgTH12-06337</fullName>
    </submittedName>
</protein>
<comment type="caution">
    <text evidence="1">The sequence shown here is derived from an EMBL/GenBank/DDBJ whole genome shotgun (WGS) entry which is preliminary data.</text>
</comment>
<sequence>MVYIFALLLIPRPLSNIPGRIVFSNRHPIGNVEIAIHNDVYKLSNSEFPKPEDNSGIFMAMDDSRTPGTHHAVYSAMNMPYADMMARIMGGASPLTDEQVINLEKDAIAVQECHRYLQNKAQEVDTVMPLRSRTPRAFVWYQGRPHLLIGCGGNKRAWFIATTLKGRDVLKPLDVAIMLVNDSYGKVESLVKKSMLGVELDLKRSRKINPEVDPSTFGRFSIVRLSNPGEKLPGILTHWNECSLYKSSSPKLFNWGARF</sequence>
<gene>
    <name evidence="1" type="ORF">BGTH12_LOCUS1986</name>
</gene>
<proteinExistence type="predicted"/>
<dbReference type="Proteomes" id="UP000683417">
    <property type="component" value="Unassembled WGS sequence"/>
</dbReference>
<evidence type="ECO:0000313" key="1">
    <source>
        <dbReference type="EMBL" id="CAD6500628.1"/>
    </source>
</evidence>